<reference evidence="5 6" key="1">
    <citation type="submission" date="2020-02" db="EMBL/GenBank/DDBJ databases">
        <authorList>
            <person name="Babadi Z.K."/>
            <person name="Risdian C."/>
            <person name="Ebrahimipour G.H."/>
            <person name="Wink J."/>
        </authorList>
    </citation>
    <scope>NUCLEOTIDE SEQUENCE [LARGE SCALE GENOMIC DNA]</scope>
    <source>
        <strain evidence="5 6">ZKHCc1 1396</strain>
    </source>
</reference>
<dbReference type="PANTHER" id="PTHR48070:SF6">
    <property type="entry name" value="ESTERASE OVCA2"/>
    <property type="match status" value="1"/>
</dbReference>
<dbReference type="Gene3D" id="1.10.1200.10">
    <property type="entry name" value="ACP-like"/>
    <property type="match status" value="1"/>
</dbReference>
<dbReference type="InterPro" id="IPR036736">
    <property type="entry name" value="ACP-like_sf"/>
</dbReference>
<dbReference type="RefSeq" id="WP_193429065.1">
    <property type="nucleotide sequence ID" value="NZ_JAAIYO010000010.1"/>
</dbReference>
<evidence type="ECO:0000256" key="1">
    <source>
        <dbReference type="ARBA" id="ARBA00022450"/>
    </source>
</evidence>
<organism evidence="5 6">
    <name type="scientific">Corallococcus soli</name>
    <dbReference type="NCBI Taxonomy" id="2710757"/>
    <lineage>
        <taxon>Bacteria</taxon>
        <taxon>Pseudomonadati</taxon>
        <taxon>Myxococcota</taxon>
        <taxon>Myxococcia</taxon>
        <taxon>Myxococcales</taxon>
        <taxon>Cystobacterineae</taxon>
        <taxon>Myxococcaceae</taxon>
        <taxon>Corallococcus</taxon>
    </lineage>
</organism>
<dbReference type="InterPro" id="IPR005645">
    <property type="entry name" value="FSH-like_dom"/>
</dbReference>
<dbReference type="Pfam" id="PF03959">
    <property type="entry name" value="FSH1"/>
    <property type="match status" value="1"/>
</dbReference>
<evidence type="ECO:0000313" key="5">
    <source>
        <dbReference type="EMBL" id="MBE4751856.1"/>
    </source>
</evidence>
<evidence type="ECO:0000256" key="2">
    <source>
        <dbReference type="ARBA" id="ARBA00022553"/>
    </source>
</evidence>
<dbReference type="Pfam" id="PF00550">
    <property type="entry name" value="PP-binding"/>
    <property type="match status" value="1"/>
</dbReference>
<dbReference type="InterPro" id="IPR009081">
    <property type="entry name" value="PP-bd_ACP"/>
</dbReference>
<feature type="domain" description="Carrier" evidence="4">
    <location>
        <begin position="80"/>
        <end position="155"/>
    </location>
</feature>
<sequence length="904" mass="98647">GMAARHDAVRRAEAGGFGSISDALGTAVLSQLLAGGKRGTVCATPIDWDRLQWEMPLVSRLRPKRSASTGPTHSEPASTHVSAEELLAIVRQAATELVGRPIADDASLLESGLDSLGSVSLRNRLASRLGVELSSAFVLECPSVSAMVRYLSSLSPRAASRPVPAVSHSQLPVLVIGAGIGGLSFARQLEKAGTSVVVMDAAARVGGVWQSLANASSKLQIDSPAYDFDSTAMPLPGDHSWKTSFPSQAEILTGCQSMAADLMGPVYLEARVQSVRKVDPSEYEVTYSRAGRTQRMRVSGVAAMTGGLHRPRRHTFPGEEAFGGHIGLGVANDTPLERFRGASVVIVGHGAFAVENMRTALENGARHVTLLCRQQHMVLSTFCNWLLNSSKGVMPVSDVVDVMRPFYAACGVEVQDLHSLARDAAGEWTLDQATVPPGSDLYFLAQMMGKLRIVVGEAAGFTSNSVLTQDGQELAAEVFLKCLGSHTDDSVLLGLFGEGSRVQGLWINGDPNLITYNDGAQVPRKVKSLMCASYAFFVQAFAPAYLHFRAHPDEHARALARLTSATPTSTDAERVLLELWDFLEPTKRVLAERTLELLPFDRFQVERENEWERYSRMLGGTGEEGLALWQLLRPTLSLVHRRNPQAPVEMRSRHPVLGSLSVFVPRSQRVLFLPGQGTNARLARTLLERTGWIDRSRLDFVVPDAPYEMPAFTNELQLEQVGLSNLVSAGLYDKTARYREWRAGFEALYQQHHHGKAINVTDVEREQWRVTLAYLREIVERYGPFDGIAGFCEGAAVASVALHLQARGEDHGLGSVRFFIAMAPWRSPMHQQEGMFRPGQPLKLPMLQIVGDNDMDVFLGAAPHFYADFAGASEFRHPGQHVYPPLTPGLEVKLRQLINASAVA</sequence>
<dbReference type="EMBL" id="JAAIYO010000010">
    <property type="protein sequence ID" value="MBE4751856.1"/>
    <property type="molecule type" value="Genomic_DNA"/>
</dbReference>
<proteinExistence type="predicted"/>
<dbReference type="PROSITE" id="PS50075">
    <property type="entry name" value="CARRIER"/>
    <property type="match status" value="1"/>
</dbReference>
<comment type="caution">
    <text evidence="5">The sequence shown here is derived from an EMBL/GenBank/DDBJ whole genome shotgun (WGS) entry which is preliminary data.</text>
</comment>
<dbReference type="Gene3D" id="3.50.50.60">
    <property type="entry name" value="FAD/NAD(P)-binding domain"/>
    <property type="match status" value="1"/>
</dbReference>
<dbReference type="Pfam" id="PF13738">
    <property type="entry name" value="Pyr_redox_3"/>
    <property type="match status" value="1"/>
</dbReference>
<keyword evidence="2" id="KW-0597">Phosphoprotein</keyword>
<dbReference type="InterPro" id="IPR020806">
    <property type="entry name" value="PKS_PP-bd"/>
</dbReference>
<keyword evidence="6" id="KW-1185">Reference proteome</keyword>
<dbReference type="InterPro" id="IPR036188">
    <property type="entry name" value="FAD/NAD-bd_sf"/>
</dbReference>
<dbReference type="SMART" id="SM00823">
    <property type="entry name" value="PKS_PP"/>
    <property type="match status" value="1"/>
</dbReference>
<evidence type="ECO:0000256" key="3">
    <source>
        <dbReference type="ARBA" id="ARBA00022801"/>
    </source>
</evidence>
<evidence type="ECO:0000259" key="4">
    <source>
        <dbReference type="PROSITE" id="PS50075"/>
    </source>
</evidence>
<dbReference type="SUPFAM" id="SSF53474">
    <property type="entry name" value="alpha/beta-Hydrolases"/>
    <property type="match status" value="1"/>
</dbReference>
<dbReference type="InterPro" id="IPR029058">
    <property type="entry name" value="AB_hydrolase_fold"/>
</dbReference>
<protein>
    <submittedName>
        <fullName evidence="5">NAD(P)-binding domain-containing protein</fullName>
    </submittedName>
</protein>
<keyword evidence="1" id="KW-0596">Phosphopantetheine</keyword>
<name>A0ABR9PVA1_9BACT</name>
<dbReference type="Proteomes" id="UP001516472">
    <property type="component" value="Unassembled WGS sequence"/>
</dbReference>
<accession>A0ABR9PVA1</accession>
<evidence type="ECO:0000313" key="6">
    <source>
        <dbReference type="Proteomes" id="UP001516472"/>
    </source>
</evidence>
<dbReference type="PANTHER" id="PTHR48070">
    <property type="entry name" value="ESTERASE OVCA2"/>
    <property type="match status" value="1"/>
</dbReference>
<dbReference type="InterPro" id="IPR050593">
    <property type="entry name" value="LovG"/>
</dbReference>
<gene>
    <name evidence="5" type="ORF">G4177_27175</name>
</gene>
<dbReference type="Gene3D" id="3.40.50.1820">
    <property type="entry name" value="alpha/beta hydrolase"/>
    <property type="match status" value="1"/>
</dbReference>
<feature type="non-terminal residue" evidence="5">
    <location>
        <position position="1"/>
    </location>
</feature>
<keyword evidence="3" id="KW-0378">Hydrolase</keyword>
<dbReference type="SUPFAM" id="SSF51905">
    <property type="entry name" value="FAD/NAD(P)-binding domain"/>
    <property type="match status" value="1"/>
</dbReference>
<dbReference type="SUPFAM" id="SSF47336">
    <property type="entry name" value="ACP-like"/>
    <property type="match status" value="1"/>
</dbReference>